<accession>A0ACA9KWB5</accession>
<evidence type="ECO:0000313" key="2">
    <source>
        <dbReference type="Proteomes" id="UP000789525"/>
    </source>
</evidence>
<name>A0ACA9KWB5_9GLOM</name>
<comment type="caution">
    <text evidence="1">The sequence shown here is derived from an EMBL/GenBank/DDBJ whole genome shotgun (WGS) entry which is preliminary data.</text>
</comment>
<keyword evidence="2" id="KW-1185">Reference proteome</keyword>
<organism evidence="1 2">
    <name type="scientific">Acaulospora colombiana</name>
    <dbReference type="NCBI Taxonomy" id="27376"/>
    <lineage>
        <taxon>Eukaryota</taxon>
        <taxon>Fungi</taxon>
        <taxon>Fungi incertae sedis</taxon>
        <taxon>Mucoromycota</taxon>
        <taxon>Glomeromycotina</taxon>
        <taxon>Glomeromycetes</taxon>
        <taxon>Diversisporales</taxon>
        <taxon>Acaulosporaceae</taxon>
        <taxon>Acaulospora</taxon>
    </lineage>
</organism>
<dbReference type="Proteomes" id="UP000789525">
    <property type="component" value="Unassembled WGS sequence"/>
</dbReference>
<gene>
    <name evidence="1" type="ORF">ACOLOM_LOCUS2638</name>
</gene>
<dbReference type="EMBL" id="CAJVPT010003543">
    <property type="protein sequence ID" value="CAG8497240.1"/>
    <property type="molecule type" value="Genomic_DNA"/>
</dbReference>
<feature type="non-terminal residue" evidence="1">
    <location>
        <position position="1"/>
    </location>
</feature>
<sequence length="211" mass="25173">VFFDGSPRENFLSKEWIDPTKDKSLYQNVTRANAVIVVLVRNNEIHQIRSSMRQFEDRWNKKFNYPYVFLNDEEFTEEFKRLTSSITNSQTQYGLIPKQMWSYPDWIDQEKAAKARKEMESNNVIYGGSESYRHMLEPSVEFMCDVDYDPFLFMKKNKLIYGFTITILEFEATIPTLWKTVKEFTKEYPQYVAKDNIMNFISNDNGETYNL</sequence>
<proteinExistence type="predicted"/>
<reference evidence="1" key="1">
    <citation type="submission" date="2021-06" db="EMBL/GenBank/DDBJ databases">
        <authorList>
            <person name="Kallberg Y."/>
            <person name="Tangrot J."/>
            <person name="Rosling A."/>
        </authorList>
    </citation>
    <scope>NUCLEOTIDE SEQUENCE</scope>
    <source>
        <strain evidence="1">CL356</strain>
    </source>
</reference>
<evidence type="ECO:0000313" key="1">
    <source>
        <dbReference type="EMBL" id="CAG8497240.1"/>
    </source>
</evidence>
<protein>
    <submittedName>
        <fullName evidence="1">16242_t:CDS:1</fullName>
    </submittedName>
</protein>